<dbReference type="InterPro" id="IPR039417">
    <property type="entry name" value="Peptidase_C1A_papain-like"/>
</dbReference>
<evidence type="ECO:0000259" key="7">
    <source>
        <dbReference type="SMART" id="SM00848"/>
    </source>
</evidence>
<organism evidence="8">
    <name type="scientific">Aplanochytrium stocchinoi</name>
    <dbReference type="NCBI Taxonomy" id="215587"/>
    <lineage>
        <taxon>Eukaryota</taxon>
        <taxon>Sar</taxon>
        <taxon>Stramenopiles</taxon>
        <taxon>Bigyra</taxon>
        <taxon>Labyrinthulomycetes</taxon>
        <taxon>Thraustochytrida</taxon>
        <taxon>Thraustochytriidae</taxon>
        <taxon>Aplanochytrium</taxon>
    </lineage>
</organism>
<evidence type="ECO:0000259" key="6">
    <source>
        <dbReference type="SMART" id="SM00737"/>
    </source>
</evidence>
<dbReference type="Pfam" id="PF02221">
    <property type="entry name" value="E1_DerP2_DerF2"/>
    <property type="match status" value="1"/>
</dbReference>
<accession>A0A7S3LMX9</accession>
<feature type="domain" description="MD-2-related lipid-recognition" evidence="6">
    <location>
        <begin position="22"/>
        <end position="143"/>
    </location>
</feature>
<dbReference type="InterPro" id="IPR003172">
    <property type="entry name" value="ML_dom"/>
</dbReference>
<dbReference type="SMART" id="SM00848">
    <property type="entry name" value="Inhibitor_I29"/>
    <property type="match status" value="1"/>
</dbReference>
<feature type="domain" description="Cathepsin propeptide inhibitor" evidence="7">
    <location>
        <begin position="166"/>
        <end position="221"/>
    </location>
</feature>
<evidence type="ECO:0000256" key="2">
    <source>
        <dbReference type="ARBA" id="ARBA00023145"/>
    </source>
</evidence>
<dbReference type="InterPro" id="IPR000668">
    <property type="entry name" value="Peptidase_C1A_C"/>
</dbReference>
<proteinExistence type="inferred from homology"/>
<dbReference type="AlphaFoldDB" id="A0A7S3LMX9"/>
<dbReference type="InterPro" id="IPR013201">
    <property type="entry name" value="Prot_inhib_I29"/>
</dbReference>
<evidence type="ECO:0000259" key="5">
    <source>
        <dbReference type="SMART" id="SM00645"/>
    </source>
</evidence>
<evidence type="ECO:0000256" key="1">
    <source>
        <dbReference type="ARBA" id="ARBA00008455"/>
    </source>
</evidence>
<feature type="domain" description="Peptidase C1A papain C-terminal" evidence="5">
    <location>
        <begin position="258"/>
        <end position="475"/>
    </location>
</feature>
<dbReference type="PROSITE" id="PS00139">
    <property type="entry name" value="THIOL_PROTEASE_CYS"/>
    <property type="match status" value="1"/>
</dbReference>
<comment type="similarity">
    <text evidence="1">Belongs to the peptidase C1 family.</text>
</comment>
<feature type="chain" id="PRO_5030799660" description="Peptidase C1A papain C-terminal domain-containing protein" evidence="4">
    <location>
        <begin position="20"/>
        <end position="476"/>
    </location>
</feature>
<dbReference type="GO" id="GO:0008234">
    <property type="term" value="F:cysteine-type peptidase activity"/>
    <property type="evidence" value="ECO:0007669"/>
    <property type="project" value="InterPro"/>
</dbReference>
<dbReference type="Pfam" id="PF00112">
    <property type="entry name" value="Peptidase_C1"/>
    <property type="match status" value="1"/>
</dbReference>
<dbReference type="InterPro" id="IPR013128">
    <property type="entry name" value="Peptidase_C1A"/>
</dbReference>
<dbReference type="CDD" id="cd02248">
    <property type="entry name" value="Peptidase_C1A"/>
    <property type="match status" value="1"/>
</dbReference>
<dbReference type="Gene3D" id="2.60.40.770">
    <property type="match status" value="1"/>
</dbReference>
<dbReference type="Gene3D" id="3.90.70.10">
    <property type="entry name" value="Cysteine proteinases"/>
    <property type="match status" value="1"/>
</dbReference>
<feature type="signal peptide" evidence="4">
    <location>
        <begin position="1"/>
        <end position="19"/>
    </location>
</feature>
<dbReference type="InterPro" id="IPR014756">
    <property type="entry name" value="Ig_E-set"/>
</dbReference>
<dbReference type="InterPro" id="IPR000169">
    <property type="entry name" value="Pept_cys_AS"/>
</dbReference>
<dbReference type="PROSITE" id="PS00639">
    <property type="entry name" value="THIOL_PROTEASE_HIS"/>
    <property type="match status" value="1"/>
</dbReference>
<dbReference type="GO" id="GO:0006508">
    <property type="term" value="P:proteolysis"/>
    <property type="evidence" value="ECO:0007669"/>
    <property type="project" value="InterPro"/>
</dbReference>
<dbReference type="InterPro" id="IPR038765">
    <property type="entry name" value="Papain-like_cys_pep_sf"/>
</dbReference>
<dbReference type="FunFam" id="3.90.70.10:FF:000332">
    <property type="entry name" value="Cathepsin L1"/>
    <property type="match status" value="1"/>
</dbReference>
<sequence>MYRFFSLVVAGLLAVQANGKEFSVCRNHLEKMGVVNIQKFDISPNEPTAGSTVQFTLSGGVSKALTTGTIARVVVQVMGIELASHDFDICSLEGVSCPIAGEDNFEGTISHRIPFDVPEGVGMEVTVEFIDDQVILGCVEVEMKVQDPEGHNNRFGFDANEVDFLFKKWNIQHGFDFHISRNLEKFQIFKDNLMKIALHNAAGLPWKMGMNQFGHLTAEEFKKTYASGLFQPSQVARLGGESLSTKTVTHRRAMGESLPDSVNWVTAGAVTPVKNQGACGSCWAFSTTGALEGAYYIKYKKLVSFSEQDLVSCDHVDQGCNGGLMDNAYKFIEKNGGLCSEDDYPYTAGHGMRGWCRKSKCKIVPNSKPASYSDVEHKETSLESAVAKQPVAIAIEADQTAFQFYSKGVLNAKCGTNLDHGVLLVGYGADQGNDYWLVKNSWGPMWGDKGYIKLARGVSQEGGECGLLLSPSYPIF</sequence>
<evidence type="ECO:0000313" key="8">
    <source>
        <dbReference type="EMBL" id="CAE0433917.1"/>
    </source>
</evidence>
<dbReference type="PRINTS" id="PR00705">
    <property type="entry name" value="PAPAIN"/>
</dbReference>
<evidence type="ECO:0000256" key="4">
    <source>
        <dbReference type="SAM" id="SignalP"/>
    </source>
</evidence>
<dbReference type="SMART" id="SM00737">
    <property type="entry name" value="ML"/>
    <property type="match status" value="1"/>
</dbReference>
<dbReference type="InterPro" id="IPR025660">
    <property type="entry name" value="Pept_his_AS"/>
</dbReference>
<dbReference type="SUPFAM" id="SSF54001">
    <property type="entry name" value="Cysteine proteinases"/>
    <property type="match status" value="1"/>
</dbReference>
<dbReference type="InterPro" id="IPR025661">
    <property type="entry name" value="Pept_asp_AS"/>
</dbReference>
<dbReference type="EMBL" id="HBIN01005813">
    <property type="protein sequence ID" value="CAE0433917.1"/>
    <property type="molecule type" value="Transcribed_RNA"/>
</dbReference>
<keyword evidence="3" id="KW-1015">Disulfide bond</keyword>
<name>A0A7S3LMX9_9STRA</name>
<evidence type="ECO:0000256" key="3">
    <source>
        <dbReference type="ARBA" id="ARBA00023157"/>
    </source>
</evidence>
<dbReference type="PROSITE" id="PS00640">
    <property type="entry name" value="THIOL_PROTEASE_ASN"/>
    <property type="match status" value="1"/>
</dbReference>
<dbReference type="SMART" id="SM00645">
    <property type="entry name" value="Pept_C1"/>
    <property type="match status" value="1"/>
</dbReference>
<reference evidence="8" key="1">
    <citation type="submission" date="2021-01" db="EMBL/GenBank/DDBJ databases">
        <authorList>
            <person name="Corre E."/>
            <person name="Pelletier E."/>
            <person name="Niang G."/>
            <person name="Scheremetjew M."/>
            <person name="Finn R."/>
            <person name="Kale V."/>
            <person name="Holt S."/>
            <person name="Cochrane G."/>
            <person name="Meng A."/>
            <person name="Brown T."/>
            <person name="Cohen L."/>
        </authorList>
    </citation>
    <scope>NUCLEOTIDE SEQUENCE</scope>
    <source>
        <strain evidence="8">GSBS06</strain>
    </source>
</reference>
<dbReference type="PANTHER" id="PTHR12411">
    <property type="entry name" value="CYSTEINE PROTEASE FAMILY C1-RELATED"/>
    <property type="match status" value="1"/>
</dbReference>
<keyword evidence="2" id="KW-0865">Zymogen</keyword>
<dbReference type="Pfam" id="PF08246">
    <property type="entry name" value="Inhibitor_I29"/>
    <property type="match status" value="1"/>
</dbReference>
<dbReference type="SUPFAM" id="SSF81296">
    <property type="entry name" value="E set domains"/>
    <property type="match status" value="1"/>
</dbReference>
<protein>
    <recommendedName>
        <fullName evidence="9">Peptidase C1A papain C-terminal domain-containing protein</fullName>
    </recommendedName>
</protein>
<gene>
    <name evidence="8" type="ORF">ASTO00021_LOCUS4230</name>
</gene>
<evidence type="ECO:0008006" key="9">
    <source>
        <dbReference type="Google" id="ProtNLM"/>
    </source>
</evidence>
<keyword evidence="4" id="KW-0732">Signal</keyword>